<proteinExistence type="predicted"/>
<sequence length="31" mass="3462">MKLASLKSLRLEFIYLCLAMPDITHNAGLAQ</sequence>
<dbReference type="Proteomes" id="UP000199187">
    <property type="component" value="Unassembled WGS sequence"/>
</dbReference>
<dbReference type="EMBL" id="FPAU01000001">
    <property type="protein sequence ID" value="SFT60630.1"/>
    <property type="molecule type" value="Genomic_DNA"/>
</dbReference>
<keyword evidence="2" id="KW-1185">Reference proteome</keyword>
<reference evidence="2" key="1">
    <citation type="submission" date="2016-10" db="EMBL/GenBank/DDBJ databases">
        <authorList>
            <person name="Varghese N."/>
            <person name="Submissions S."/>
        </authorList>
    </citation>
    <scope>NUCLEOTIDE SEQUENCE [LARGE SCALE GENOMIC DNA]</scope>
    <source>
        <strain evidence="2">Ah-143</strain>
    </source>
</reference>
<evidence type="ECO:0000313" key="2">
    <source>
        <dbReference type="Proteomes" id="UP000199187"/>
    </source>
</evidence>
<evidence type="ECO:0000313" key="1">
    <source>
        <dbReference type="EMBL" id="SFT60630.1"/>
    </source>
</evidence>
<accession>A0A1I6ZD67</accession>
<organism evidence="1 2">
    <name type="scientific">Kosakonia arachidis</name>
    <dbReference type="NCBI Taxonomy" id="551989"/>
    <lineage>
        <taxon>Bacteria</taxon>
        <taxon>Pseudomonadati</taxon>
        <taxon>Pseudomonadota</taxon>
        <taxon>Gammaproteobacteria</taxon>
        <taxon>Enterobacterales</taxon>
        <taxon>Enterobacteriaceae</taxon>
        <taxon>Kosakonia</taxon>
    </lineage>
</organism>
<gene>
    <name evidence="1" type="ORF">SAMN05192562_1011095</name>
</gene>
<name>A0A1I6ZD67_9ENTR</name>
<protein>
    <submittedName>
        <fullName evidence="1">Uncharacterized protein</fullName>
    </submittedName>
</protein>
<dbReference type="AlphaFoldDB" id="A0A1I6ZD67"/>